<dbReference type="RefSeq" id="WP_313068858.1">
    <property type="nucleotide sequence ID" value="NZ_JACHJR010000001.1"/>
</dbReference>
<dbReference type="AlphaFoldDB" id="A0A7W7SHK8"/>
<accession>A0A7W7SHK8</accession>
<dbReference type="CDD" id="cd01300">
    <property type="entry name" value="YtcJ_like"/>
    <property type="match status" value="1"/>
</dbReference>
<dbReference type="Gene3D" id="3.20.20.140">
    <property type="entry name" value="Metal-dependent hydrolases"/>
    <property type="match status" value="1"/>
</dbReference>
<dbReference type="SUPFAM" id="SSF51556">
    <property type="entry name" value="Metallo-dependent hydrolases"/>
    <property type="match status" value="1"/>
</dbReference>
<dbReference type="PANTHER" id="PTHR22642">
    <property type="entry name" value="IMIDAZOLONEPROPIONASE"/>
    <property type="match status" value="1"/>
</dbReference>
<sequence>MSGSKPLEAAVPSSTPPFADLLLRAGRIHTLVPGQEPQQALAVRGERVFAVSEAADGLDGLVGPATTLLDLPGSTVLPAFDDTHTHLIAAADSAHDVAVDGARSIREFLELIRARADRTPPGEWIRTAGHWQELNLAERRFPTAAELDRATDRHPVLVLRGVHNQVLNGYALRLCGINADTPDPVGGSISHTADGRPDGHLRGGLALIRPQLPAPDPAAKLDGLRLASHAYAATGIGTVRDTNSSLADLAALQQLRESGELGCRVRVLLSTIGFTTVRQVEELLDGMEAWRHTADPWLRVWGVKFWLDGGIESGALEAPYCPAHCPTPGYTGQLAWDQEELEAAVERVVRRGWRVGIHAYGDRGVRALLDLFERVQNRIPGLPYGTLVMEHGGLADHEQRRRAVQLGIPVTIQQPLLHDVAAIQAEYWGKERVAALFPAREWLDAGADVSAGSDYPVGAYGAAHSLHGLTTRSTVDGVLGPEHAISRPEAIKLHTTAAARLTGETHLRGQLTPGRLADLTIWPDDPTTAPENTLDSLRPSHTLLGGSLVHGLEAARPAAGPDRH</sequence>
<dbReference type="InterPro" id="IPR011059">
    <property type="entry name" value="Metal-dep_hydrolase_composite"/>
</dbReference>
<dbReference type="Gene3D" id="3.10.310.70">
    <property type="match status" value="1"/>
</dbReference>
<dbReference type="SUPFAM" id="SSF51338">
    <property type="entry name" value="Composite domain of metallo-dependent hydrolases"/>
    <property type="match status" value="1"/>
</dbReference>
<evidence type="ECO:0000313" key="3">
    <source>
        <dbReference type="Proteomes" id="UP000573327"/>
    </source>
</evidence>
<dbReference type="InterPro" id="IPR033932">
    <property type="entry name" value="YtcJ-like"/>
</dbReference>
<comment type="caution">
    <text evidence="2">The sequence shown here is derived from an EMBL/GenBank/DDBJ whole genome shotgun (WGS) entry which is preliminary data.</text>
</comment>
<dbReference type="EMBL" id="JACHJR010000001">
    <property type="protein sequence ID" value="MBB4950522.1"/>
    <property type="molecule type" value="Genomic_DNA"/>
</dbReference>
<evidence type="ECO:0000259" key="1">
    <source>
        <dbReference type="Pfam" id="PF07969"/>
    </source>
</evidence>
<keyword evidence="3" id="KW-1185">Reference proteome</keyword>
<feature type="domain" description="Amidohydrolase 3" evidence="1">
    <location>
        <begin position="69"/>
        <end position="550"/>
    </location>
</feature>
<dbReference type="Pfam" id="PF07969">
    <property type="entry name" value="Amidohydro_3"/>
    <property type="match status" value="1"/>
</dbReference>
<dbReference type="InterPro" id="IPR013108">
    <property type="entry name" value="Amidohydro_3"/>
</dbReference>
<dbReference type="GO" id="GO:0016810">
    <property type="term" value="F:hydrolase activity, acting on carbon-nitrogen (but not peptide) bonds"/>
    <property type="evidence" value="ECO:0007669"/>
    <property type="project" value="InterPro"/>
</dbReference>
<protein>
    <recommendedName>
        <fullName evidence="1">Amidohydrolase 3 domain-containing protein</fullName>
    </recommendedName>
</protein>
<gene>
    <name evidence="2" type="ORF">F4556_006057</name>
</gene>
<dbReference type="InterPro" id="IPR032466">
    <property type="entry name" value="Metal_Hydrolase"/>
</dbReference>
<proteinExistence type="predicted"/>
<dbReference type="PANTHER" id="PTHR22642:SF2">
    <property type="entry name" value="PROTEIN LONG AFTER FAR-RED 3"/>
    <property type="match status" value="1"/>
</dbReference>
<dbReference type="Gene3D" id="2.30.40.10">
    <property type="entry name" value="Urease, subunit C, domain 1"/>
    <property type="match status" value="1"/>
</dbReference>
<reference evidence="2 3" key="1">
    <citation type="submission" date="2020-08" db="EMBL/GenBank/DDBJ databases">
        <title>Sequencing the genomes of 1000 actinobacteria strains.</title>
        <authorList>
            <person name="Klenk H.-P."/>
        </authorList>
    </citation>
    <scope>NUCLEOTIDE SEQUENCE [LARGE SCALE GENOMIC DNA]</scope>
    <source>
        <strain evidence="2 3">DSM 44786</strain>
    </source>
</reference>
<evidence type="ECO:0000313" key="2">
    <source>
        <dbReference type="EMBL" id="MBB4950522.1"/>
    </source>
</evidence>
<name>A0A7W7SHK8_9ACTN</name>
<dbReference type="Proteomes" id="UP000573327">
    <property type="component" value="Unassembled WGS sequence"/>
</dbReference>
<organism evidence="2 3">
    <name type="scientific">Kitasatospora gansuensis</name>
    <dbReference type="NCBI Taxonomy" id="258050"/>
    <lineage>
        <taxon>Bacteria</taxon>
        <taxon>Bacillati</taxon>
        <taxon>Actinomycetota</taxon>
        <taxon>Actinomycetes</taxon>
        <taxon>Kitasatosporales</taxon>
        <taxon>Streptomycetaceae</taxon>
        <taxon>Kitasatospora</taxon>
    </lineage>
</organism>